<evidence type="ECO:0000313" key="4">
    <source>
        <dbReference type="Proteomes" id="UP000605848"/>
    </source>
</evidence>
<organism evidence="3 4">
    <name type="scientific">Microvirga aerilata</name>
    <dbReference type="NCBI Taxonomy" id="670292"/>
    <lineage>
        <taxon>Bacteria</taxon>
        <taxon>Pseudomonadati</taxon>
        <taxon>Pseudomonadota</taxon>
        <taxon>Alphaproteobacteria</taxon>
        <taxon>Hyphomicrobiales</taxon>
        <taxon>Methylobacteriaceae</taxon>
        <taxon>Microvirga</taxon>
    </lineage>
</organism>
<protein>
    <submittedName>
        <fullName evidence="3">AsmA family protein</fullName>
    </submittedName>
</protein>
<dbReference type="EMBL" id="JAEQMY010000004">
    <property type="protein sequence ID" value="MBL0403134.1"/>
    <property type="molecule type" value="Genomic_DNA"/>
</dbReference>
<dbReference type="InterPro" id="IPR052894">
    <property type="entry name" value="AsmA-related"/>
</dbReference>
<evidence type="ECO:0000256" key="1">
    <source>
        <dbReference type="SAM" id="MobiDB-lite"/>
    </source>
</evidence>
<name>A0A936ZE58_9HYPH</name>
<reference evidence="3" key="1">
    <citation type="submission" date="2021-01" db="EMBL/GenBank/DDBJ databases">
        <title>Microvirga sp.</title>
        <authorList>
            <person name="Kim M.K."/>
        </authorList>
    </citation>
    <scope>NUCLEOTIDE SEQUENCE</scope>
    <source>
        <strain evidence="3">5420S-16</strain>
    </source>
</reference>
<feature type="compositionally biased region" description="Pro residues" evidence="1">
    <location>
        <begin position="1171"/>
        <end position="1183"/>
    </location>
</feature>
<evidence type="ECO:0000259" key="2">
    <source>
        <dbReference type="Pfam" id="PF05170"/>
    </source>
</evidence>
<dbReference type="PANTHER" id="PTHR30441:SF4">
    <property type="entry name" value="PROTEIN ASMA"/>
    <property type="match status" value="1"/>
</dbReference>
<dbReference type="AlphaFoldDB" id="A0A936ZE58"/>
<dbReference type="RefSeq" id="WP_202056072.1">
    <property type="nucleotide sequence ID" value="NZ_JAEQMY010000004.1"/>
</dbReference>
<feature type="domain" description="AsmA" evidence="2">
    <location>
        <begin position="5"/>
        <end position="125"/>
    </location>
</feature>
<comment type="caution">
    <text evidence="3">The sequence shown here is derived from an EMBL/GenBank/DDBJ whole genome shotgun (WGS) entry which is preliminary data.</text>
</comment>
<gene>
    <name evidence="3" type="ORF">JKG68_04075</name>
</gene>
<dbReference type="InterPro" id="IPR007844">
    <property type="entry name" value="AsmA"/>
</dbReference>
<dbReference type="GO" id="GO:0090313">
    <property type="term" value="P:regulation of protein targeting to membrane"/>
    <property type="evidence" value="ECO:0007669"/>
    <property type="project" value="TreeGrafter"/>
</dbReference>
<proteinExistence type="predicted"/>
<dbReference type="Pfam" id="PF05170">
    <property type="entry name" value="AsmA"/>
    <property type="match status" value="1"/>
</dbReference>
<evidence type="ECO:0000313" key="3">
    <source>
        <dbReference type="EMBL" id="MBL0403134.1"/>
    </source>
</evidence>
<feature type="region of interest" description="Disordered" evidence="1">
    <location>
        <begin position="1109"/>
        <end position="1191"/>
    </location>
</feature>
<dbReference type="PANTHER" id="PTHR30441">
    <property type="entry name" value="DUF748 DOMAIN-CONTAINING PROTEIN"/>
    <property type="match status" value="1"/>
</dbReference>
<accession>A0A936ZE58</accession>
<sequence>MRDILTIIASIVILILAVAVAAPPFIDWEAHRDSIDGMISRASGTEAATEGEIGIRLLPSPRIVLGRLRLGGKTPDSPVMTADGVWAEVDLTPLLRGEVRFTETRVGRADIRVPVAGDGEWRLPPELVSGSGRAREWAIESLSVAQLLVTTQSASTGRTNQAFAENVQIEGQKLIGPWRVEGTTSGVPFRLVTGELAEDKSVQVKLSGGGDIYPRFDLDARLGLSEGAGEGATPNVSGKAKILFGPPAQLAAAGIPIPVTVETEFKTVPGAVELNPVSVEAGEGGASLRMTGGGRIGLNDPRISLRLEGRRLDADSFILSGNGQDFKSRLQQWSLPLIRVPIDLDLKIDSIGLGQEDLTNANLRLSLDTGRARLDRIEFMAPGETRVALEGQLGLTTQGGINGKVALASNASDRLARYLARIGLNSPLLRVLDGRPVEASSDIAFSNPVLSFNRLRLKTGESTLTGNVRYTAPEANERGKLEAQVGLQSLNLNDLPQLSSVFQATENLDVGFILDARGVSAGKSPATGRISARILSDGPALLVETLDIVDLAGANARVRGRIAPDGSGQITGKVTAQRADPLVELLGSVWIGGISKLVPHFVREGALDVDVTTERVAPAPGSNELRLRTTARGRVAGGPFDGQVESVDGRTESLTLGLSADNTGRWVNRPNMAGLNRPSRIDLRGTRIGTGLFNVTLTGDIAGVQVATRRPFALSENDDVVDSGEAEITTPDITPFLLLLGDGAGVAPPVPVTGRVTLGRERGATLLDISGRVSGNNVQARLVAASRSEISGEVSLERLSLPWLVAALALNVPEGPTATAIWSTARFGQSGRLVTGGQVTFRAGTLDFGRGLQASRASFLVGAQSDGISIRNLEATVGSGRVTGSTTITRQGALATIVGEGALERVPLWALTGATPFEAVLSGPLRFGAAGASLSELVANLGGAGDWQVTNLRAPAADPAVFERALKRALAETEPLAEGKAEAVIGTELGRSSFASSPVKTSAALVGGLLRLSPFVAESGPAVWQGAVTYDLKTLKFDARGALTAKASPAEWVGAPPSIGLNWSGSLTAPVREIDAGPFRNGLAAIVLKRELEKIEAFERAAAERQRQIDAQREAERQRAKAAEEEALRQAKARAEAERARRDAERLQSEQLRQPEETEAEPTPSQTSMPPLTPPVQIGPPPSVYGAPPTR</sequence>
<dbReference type="GO" id="GO:0005886">
    <property type="term" value="C:plasma membrane"/>
    <property type="evidence" value="ECO:0007669"/>
    <property type="project" value="TreeGrafter"/>
</dbReference>
<feature type="compositionally biased region" description="Basic and acidic residues" evidence="1">
    <location>
        <begin position="1109"/>
        <end position="1156"/>
    </location>
</feature>
<dbReference type="Proteomes" id="UP000605848">
    <property type="component" value="Unassembled WGS sequence"/>
</dbReference>
<keyword evidence="4" id="KW-1185">Reference proteome</keyword>